<reference evidence="2" key="1">
    <citation type="submission" date="2022-12" db="EMBL/GenBank/DDBJ databases">
        <authorList>
            <person name="Petersen C."/>
        </authorList>
    </citation>
    <scope>NUCLEOTIDE SEQUENCE</scope>
    <source>
        <strain evidence="2">IBT 15544</strain>
    </source>
</reference>
<keyword evidence="1" id="KW-0472">Membrane</keyword>
<gene>
    <name evidence="2" type="ORF">N7498_004352</name>
</gene>
<dbReference type="GeneID" id="83178715"/>
<dbReference type="OrthoDB" id="40134at2759"/>
<keyword evidence="1" id="KW-1133">Transmembrane helix</keyword>
<dbReference type="RefSeq" id="XP_058310876.1">
    <property type="nucleotide sequence ID" value="XM_058451414.1"/>
</dbReference>
<name>A0A9W9T7Z9_9EURO</name>
<evidence type="ECO:0000256" key="1">
    <source>
        <dbReference type="SAM" id="Phobius"/>
    </source>
</evidence>
<proteinExistence type="predicted"/>
<dbReference type="EMBL" id="JAPQKR010000008">
    <property type="protein sequence ID" value="KAJ5212706.1"/>
    <property type="molecule type" value="Genomic_DNA"/>
</dbReference>
<protein>
    <submittedName>
        <fullName evidence="2">Uncharacterized protein</fullName>
    </submittedName>
</protein>
<reference evidence="2" key="2">
    <citation type="journal article" date="2023" name="IMA Fungus">
        <title>Comparative genomic study of the Penicillium genus elucidates a diverse pangenome and 15 lateral gene transfer events.</title>
        <authorList>
            <person name="Petersen C."/>
            <person name="Sorensen T."/>
            <person name="Nielsen M.R."/>
            <person name="Sondergaard T.E."/>
            <person name="Sorensen J.L."/>
            <person name="Fitzpatrick D.A."/>
            <person name="Frisvad J.C."/>
            <person name="Nielsen K.L."/>
        </authorList>
    </citation>
    <scope>NUCLEOTIDE SEQUENCE</scope>
    <source>
        <strain evidence="2">IBT 15544</strain>
    </source>
</reference>
<comment type="caution">
    <text evidence="2">The sequence shown here is derived from an EMBL/GenBank/DDBJ whole genome shotgun (WGS) entry which is preliminary data.</text>
</comment>
<organism evidence="2 3">
    <name type="scientific">Penicillium cinerascens</name>
    <dbReference type="NCBI Taxonomy" id="70096"/>
    <lineage>
        <taxon>Eukaryota</taxon>
        <taxon>Fungi</taxon>
        <taxon>Dikarya</taxon>
        <taxon>Ascomycota</taxon>
        <taxon>Pezizomycotina</taxon>
        <taxon>Eurotiomycetes</taxon>
        <taxon>Eurotiomycetidae</taxon>
        <taxon>Eurotiales</taxon>
        <taxon>Aspergillaceae</taxon>
        <taxon>Penicillium</taxon>
    </lineage>
</organism>
<evidence type="ECO:0000313" key="3">
    <source>
        <dbReference type="Proteomes" id="UP001150904"/>
    </source>
</evidence>
<keyword evidence="1" id="KW-0812">Transmembrane</keyword>
<feature type="transmembrane region" description="Helical" evidence="1">
    <location>
        <begin position="74"/>
        <end position="90"/>
    </location>
</feature>
<dbReference type="AlphaFoldDB" id="A0A9W9T7Z9"/>
<accession>A0A9W9T7Z9</accession>
<dbReference type="Proteomes" id="UP001150904">
    <property type="component" value="Unassembled WGS sequence"/>
</dbReference>
<feature type="transmembrane region" description="Helical" evidence="1">
    <location>
        <begin position="34"/>
        <end position="62"/>
    </location>
</feature>
<evidence type="ECO:0000313" key="2">
    <source>
        <dbReference type="EMBL" id="KAJ5212706.1"/>
    </source>
</evidence>
<sequence>MILYTITVSGSYAYVRSDVMSLALNSARKLFRRISYGIAIPTIVSGGVVNAQIAVKFIYVRLFRGTNSMHTRSFVTRAAWTLICAVSWILP</sequence>
<keyword evidence="3" id="KW-1185">Reference proteome</keyword>